<dbReference type="InterPro" id="IPR036689">
    <property type="entry name" value="ESAT-6-like_sf"/>
</dbReference>
<protein>
    <submittedName>
        <fullName evidence="2">Uncharacterized protein</fullName>
    </submittedName>
</protein>
<dbReference type="RefSeq" id="WP_204804145.1">
    <property type="nucleotide sequence ID" value="NZ_CAJMWM010000001.1"/>
</dbReference>
<feature type="compositionally biased region" description="Pro residues" evidence="1">
    <location>
        <begin position="389"/>
        <end position="417"/>
    </location>
</feature>
<organism evidence="2">
    <name type="scientific">Mycobacterium riyadhense</name>
    <dbReference type="NCBI Taxonomy" id="486698"/>
    <lineage>
        <taxon>Bacteria</taxon>
        <taxon>Bacillati</taxon>
        <taxon>Actinomycetota</taxon>
        <taxon>Actinomycetes</taxon>
        <taxon>Mycobacteriales</taxon>
        <taxon>Mycobacteriaceae</taxon>
        <taxon>Mycobacterium</taxon>
    </lineage>
</organism>
<proteinExistence type="predicted"/>
<accession>A0A653EG11</accession>
<dbReference type="SUPFAM" id="SSF140453">
    <property type="entry name" value="EsxAB dimer-like"/>
    <property type="match status" value="1"/>
</dbReference>
<sequence>MADRLDVAGRLAEGRVAVEHTQSYVLACRRVGCASPDLDVRDWYDSEDGLDLHALDGDCAQLRAAAAAVTEALRMQRAQVTELAAAWTGPGADAAVRFLLRHCDAASDVVTEIRAAAQRCESLRDNLWQLVDAKVATAIAIDDRTLAQRPVWLAAAGAVTTGVGDRTTGEQLVRQQIAPYVDNDIRNDWLTAMQSTRAGVATAYDMVTDRLAAAPRACFEIPGDFGPVHHATTPAPRAAVPAAIAPAVASPALPPDAAPAIAPVTGVAPVGPVPSDLAAAMGDGPAIPTGSGGLADFGGLGGLAGRIVQAMDGLLGSAADQLAGTSFGEGMPDDDADDVGDAEVERPEMAEETDESHDHEQAEEQDEREEPPPGEQIHGVAEKTATPLVAPPVAPPAAEPPPAATPPPAAGPPPRPAPAGSTPCEIAADELPKAGQ</sequence>
<name>A0A653EG11_9MYCO</name>
<dbReference type="EMBL" id="LR589073">
    <property type="protein sequence ID" value="VTO96474.1"/>
    <property type="molecule type" value="Genomic_DNA"/>
</dbReference>
<evidence type="ECO:0000256" key="1">
    <source>
        <dbReference type="SAM" id="MobiDB-lite"/>
    </source>
</evidence>
<evidence type="ECO:0000313" key="2">
    <source>
        <dbReference type="EMBL" id="VTO96474.1"/>
    </source>
</evidence>
<reference evidence="2" key="1">
    <citation type="submission" date="2019-05" db="EMBL/GenBank/DDBJ databases">
        <authorList>
            <person name="Naeem R."/>
            <person name="Antony C."/>
            <person name="Guan Q."/>
        </authorList>
    </citation>
    <scope>NUCLEOTIDE SEQUENCE</scope>
    <source>
        <strain evidence="2">2</strain>
    </source>
</reference>
<dbReference type="AlphaFoldDB" id="A0A653EG11"/>
<feature type="region of interest" description="Disordered" evidence="1">
    <location>
        <begin position="345"/>
        <end position="436"/>
    </location>
</feature>
<gene>
    <name evidence="2" type="ORF">BIN_B_01540</name>
</gene>